<dbReference type="GO" id="GO:0007142">
    <property type="term" value="P:male meiosis II"/>
    <property type="evidence" value="ECO:0007669"/>
    <property type="project" value="InterPro"/>
</dbReference>
<dbReference type="EMBL" id="BSYR01000008">
    <property type="protein sequence ID" value="GMI70384.1"/>
    <property type="molecule type" value="Genomic_DNA"/>
</dbReference>
<dbReference type="OrthoDB" id="1695907at2759"/>
<dbReference type="AlphaFoldDB" id="A0A9W7LMY8"/>
<evidence type="ECO:0000313" key="2">
    <source>
        <dbReference type="EMBL" id="GMI70384.1"/>
    </source>
</evidence>
<evidence type="ECO:0000256" key="1">
    <source>
        <dbReference type="SAM" id="MobiDB-lite"/>
    </source>
</evidence>
<keyword evidence="3" id="KW-1185">Reference proteome</keyword>
<dbReference type="PANTHER" id="PTHR33318:SF16">
    <property type="entry name" value="FK506-BINDING NUCLEAR-LIKE PROTEIN"/>
    <property type="match status" value="1"/>
</dbReference>
<dbReference type="Proteomes" id="UP001165190">
    <property type="component" value="Unassembled WGS sequence"/>
</dbReference>
<feature type="region of interest" description="Disordered" evidence="1">
    <location>
        <begin position="241"/>
        <end position="271"/>
    </location>
</feature>
<proteinExistence type="predicted"/>
<name>A0A9W7LMY8_HIBTR</name>
<feature type="region of interest" description="Disordered" evidence="1">
    <location>
        <begin position="141"/>
        <end position="163"/>
    </location>
</feature>
<dbReference type="InterPro" id="IPR039300">
    <property type="entry name" value="JASON"/>
</dbReference>
<organism evidence="2 3">
    <name type="scientific">Hibiscus trionum</name>
    <name type="common">Flower of an hour</name>
    <dbReference type="NCBI Taxonomy" id="183268"/>
    <lineage>
        <taxon>Eukaryota</taxon>
        <taxon>Viridiplantae</taxon>
        <taxon>Streptophyta</taxon>
        <taxon>Embryophyta</taxon>
        <taxon>Tracheophyta</taxon>
        <taxon>Spermatophyta</taxon>
        <taxon>Magnoliopsida</taxon>
        <taxon>eudicotyledons</taxon>
        <taxon>Gunneridae</taxon>
        <taxon>Pentapetalae</taxon>
        <taxon>rosids</taxon>
        <taxon>malvids</taxon>
        <taxon>Malvales</taxon>
        <taxon>Malvaceae</taxon>
        <taxon>Malvoideae</taxon>
        <taxon>Hibiscus</taxon>
    </lineage>
</organism>
<sequence>MGCFLGCFGVSTKRKRRKPANRILPGPADSRFVSYEPLDSTDVDFLEDSLVSKSQLSNKPKERSSVKIRKKVSFNLNVQTYEPIPDEETTTFRFLQSVEEEENGGEAGKGSLPFSSDGVSSSLQTSVYPCNYRYQNCRDSYDEDDEVVYEESDLEDDDDYFDDDDDYKDVDDKFESPNMVSTKGDDLIQLEDDKSTNEMSLRDSTDGNARIRSQYLCSVLNPVENTNQWKEIKARAAVNPRQTRKENVAVEEESQLPFTPNPRSNCSPNYNQSKSLLQDISVDASLSNWLISPNIDTLQSKKSISDGSFSRRSREDRVILDITNL</sequence>
<evidence type="ECO:0000313" key="3">
    <source>
        <dbReference type="Proteomes" id="UP001165190"/>
    </source>
</evidence>
<accession>A0A9W7LMY8</accession>
<gene>
    <name evidence="2" type="ORF">HRI_000707700</name>
</gene>
<protein>
    <submittedName>
        <fullName evidence="2">Uncharacterized protein</fullName>
    </submittedName>
</protein>
<dbReference type="PANTHER" id="PTHR33318">
    <property type="entry name" value="ASPARTYL/GLUTAMYL-TRNA(ASN/GLN) AMIDOTRANSFERASE SUBUNIT"/>
    <property type="match status" value="1"/>
</dbReference>
<reference evidence="2" key="1">
    <citation type="submission" date="2023-05" db="EMBL/GenBank/DDBJ databases">
        <title>Genome and transcriptome analyses reveal genes involved in the formation of fine ridges on petal epidermal cells in Hibiscus trionum.</title>
        <authorList>
            <person name="Koshimizu S."/>
            <person name="Masuda S."/>
            <person name="Ishii T."/>
            <person name="Shirasu K."/>
            <person name="Hoshino A."/>
            <person name="Arita M."/>
        </authorList>
    </citation>
    <scope>NUCLEOTIDE SEQUENCE</scope>
    <source>
        <strain evidence="2">Hamamatsu line</strain>
    </source>
</reference>
<comment type="caution">
    <text evidence="2">The sequence shown here is derived from an EMBL/GenBank/DDBJ whole genome shotgun (WGS) entry which is preliminary data.</text>
</comment>
<feature type="compositionally biased region" description="Polar residues" evidence="1">
    <location>
        <begin position="256"/>
        <end position="271"/>
    </location>
</feature>